<evidence type="ECO:0000313" key="3">
    <source>
        <dbReference type="Proteomes" id="UP000774570"/>
    </source>
</evidence>
<dbReference type="RefSeq" id="WP_220165618.1">
    <property type="nucleotide sequence ID" value="NZ_JAIBOA010000005.1"/>
</dbReference>
<organism evidence="2 3">
    <name type="scientific">Actinomadura parmotrematis</name>
    <dbReference type="NCBI Taxonomy" id="2864039"/>
    <lineage>
        <taxon>Bacteria</taxon>
        <taxon>Bacillati</taxon>
        <taxon>Actinomycetota</taxon>
        <taxon>Actinomycetes</taxon>
        <taxon>Streptosporangiales</taxon>
        <taxon>Thermomonosporaceae</taxon>
        <taxon>Actinomadura</taxon>
    </lineage>
</organism>
<dbReference type="Gene3D" id="2.130.10.10">
    <property type="entry name" value="YVTN repeat-like/Quinoprotein amine dehydrogenase"/>
    <property type="match status" value="1"/>
</dbReference>
<name>A0ABS7FR47_9ACTN</name>
<gene>
    <name evidence="2" type="ORF">K1Y72_10685</name>
</gene>
<dbReference type="InterPro" id="IPR019405">
    <property type="entry name" value="Lactonase_7-beta_prop"/>
</dbReference>
<evidence type="ECO:0000256" key="1">
    <source>
        <dbReference type="ARBA" id="ARBA00005564"/>
    </source>
</evidence>
<reference evidence="2 3" key="1">
    <citation type="submission" date="2021-07" db="EMBL/GenBank/DDBJ databases">
        <title>Actinomadura sp. PM05-2 isolated from lichen.</title>
        <authorList>
            <person name="Somphong A."/>
            <person name="Phongsopitanun W."/>
            <person name="Tanasupawat S."/>
            <person name="Peongsungnone V."/>
        </authorList>
    </citation>
    <scope>NUCLEOTIDE SEQUENCE [LARGE SCALE GENOMIC DNA]</scope>
    <source>
        <strain evidence="2 3">PM05-2</strain>
    </source>
</reference>
<dbReference type="SUPFAM" id="SSF51004">
    <property type="entry name" value="C-terminal (heme d1) domain of cytochrome cd1-nitrite reductase"/>
    <property type="match status" value="1"/>
</dbReference>
<dbReference type="Proteomes" id="UP000774570">
    <property type="component" value="Unassembled WGS sequence"/>
</dbReference>
<dbReference type="PANTHER" id="PTHR30344:SF1">
    <property type="entry name" value="6-PHOSPHOGLUCONOLACTONASE"/>
    <property type="match status" value="1"/>
</dbReference>
<evidence type="ECO:0000313" key="2">
    <source>
        <dbReference type="EMBL" id="MBW8482836.1"/>
    </source>
</evidence>
<dbReference type="Pfam" id="PF10282">
    <property type="entry name" value="Lactonase"/>
    <property type="match status" value="1"/>
</dbReference>
<dbReference type="EMBL" id="JAIBOA010000005">
    <property type="protein sequence ID" value="MBW8482836.1"/>
    <property type="molecule type" value="Genomic_DNA"/>
</dbReference>
<comment type="similarity">
    <text evidence="1">Belongs to the cycloisomerase 2 family.</text>
</comment>
<dbReference type="InterPro" id="IPR050282">
    <property type="entry name" value="Cycloisomerase_2"/>
</dbReference>
<comment type="caution">
    <text evidence="2">The sequence shown here is derived from an EMBL/GenBank/DDBJ whole genome shotgun (WGS) entry which is preliminary data.</text>
</comment>
<proteinExistence type="inferred from homology"/>
<dbReference type="InterPro" id="IPR011048">
    <property type="entry name" value="Haem_d1_sf"/>
</dbReference>
<keyword evidence="3" id="KW-1185">Reference proteome</keyword>
<dbReference type="PANTHER" id="PTHR30344">
    <property type="entry name" value="6-PHOSPHOGLUCONOLACTONASE-RELATED"/>
    <property type="match status" value="1"/>
</dbReference>
<accession>A0ABS7FR47</accession>
<dbReference type="InterPro" id="IPR015943">
    <property type="entry name" value="WD40/YVTN_repeat-like_dom_sf"/>
</dbReference>
<protein>
    <submittedName>
        <fullName evidence="2">Lactonase family protein</fullName>
    </submittedName>
</protein>
<sequence>MSGQRPDGRLWLGTYTGDQGDGRGVYRTRGVPGGTIEPPALAAEAPKPSYLALHPGGRVLYTVEELADGRITAYRVEDGGGLTGLGTRAVPAEPCHLSVSPDGAHLLVACYGPGVLGLQRLDADGGFDGEPALWQGAGTGPVAGRQEGPHAHQTLWTPGGIVLSTDLGADRIHAFRVRGGALVPVGENPLPAGYGPRHLALHPSGHVFAMMELAPRLLVLRPRDSHAELDIVGEYVRAEGSGAAVALGAGGAHLYASTRGADVVGTYRVTSGGAALEHLGDVPSGGAGPRDLEVDGDRLYVANEQGGTVAAFDLDPLPVPAGPPAPAPTPVCVLAG</sequence>